<gene>
    <name evidence="1" type="ORF">IQ26_03600</name>
</gene>
<sequence>MAVRIKLPGGTLKMKVYRELRGRERERRVPVMKIGSLYFIWWSNSQHGSHDKPQNSHQ</sequence>
<comment type="caution">
    <text evidence="1">The sequence shown here is derived from an EMBL/GenBank/DDBJ whole genome shotgun (WGS) entry which is preliminary data.</text>
</comment>
<dbReference type="EMBL" id="VLKT01000021">
    <property type="protein sequence ID" value="TWI34686.1"/>
    <property type="molecule type" value="Genomic_DNA"/>
</dbReference>
<dbReference type="RefSeq" id="WP_167522694.1">
    <property type="nucleotide sequence ID" value="NZ_BSPF01000123.1"/>
</dbReference>
<keyword evidence="2" id="KW-1185">Reference proteome</keyword>
<name>A0A562NSK7_9HYPH</name>
<accession>A0A562NSK7</accession>
<reference evidence="1 2" key="1">
    <citation type="journal article" date="2015" name="Stand. Genomic Sci.">
        <title>Genomic Encyclopedia of Bacterial and Archaeal Type Strains, Phase III: the genomes of soil and plant-associated and newly described type strains.</title>
        <authorList>
            <person name="Whitman W.B."/>
            <person name="Woyke T."/>
            <person name="Klenk H.P."/>
            <person name="Zhou Y."/>
            <person name="Lilburn T.G."/>
            <person name="Beck B.J."/>
            <person name="De Vos P."/>
            <person name="Vandamme P."/>
            <person name="Eisen J.A."/>
            <person name="Garrity G."/>
            <person name="Hugenholtz P."/>
            <person name="Kyrpides N.C."/>
        </authorList>
    </citation>
    <scope>NUCLEOTIDE SEQUENCE [LARGE SCALE GENOMIC DNA]</scope>
    <source>
        <strain evidence="1 2">CGMCC 1.2546</strain>
    </source>
</reference>
<organism evidence="1 2">
    <name type="scientific">Mesorhizobium tianshanense</name>
    <dbReference type="NCBI Taxonomy" id="39844"/>
    <lineage>
        <taxon>Bacteria</taxon>
        <taxon>Pseudomonadati</taxon>
        <taxon>Pseudomonadota</taxon>
        <taxon>Alphaproteobacteria</taxon>
        <taxon>Hyphomicrobiales</taxon>
        <taxon>Phyllobacteriaceae</taxon>
        <taxon>Mesorhizobium</taxon>
    </lineage>
</organism>
<dbReference type="Proteomes" id="UP000317122">
    <property type="component" value="Unassembled WGS sequence"/>
</dbReference>
<protein>
    <submittedName>
        <fullName evidence="1">Uncharacterized protein</fullName>
    </submittedName>
</protein>
<evidence type="ECO:0000313" key="1">
    <source>
        <dbReference type="EMBL" id="TWI34686.1"/>
    </source>
</evidence>
<dbReference type="AlphaFoldDB" id="A0A562NSK7"/>
<proteinExistence type="predicted"/>
<evidence type="ECO:0000313" key="2">
    <source>
        <dbReference type="Proteomes" id="UP000317122"/>
    </source>
</evidence>